<dbReference type="InterPro" id="IPR006101">
    <property type="entry name" value="Glyco_hydro_2"/>
</dbReference>
<dbReference type="InterPro" id="IPR011013">
    <property type="entry name" value="Gal_mutarotase_sf_dom"/>
</dbReference>
<feature type="domain" description="Glycosyl hydrolases family 2 sugar binding" evidence="8">
    <location>
        <begin position="49"/>
        <end position="180"/>
    </location>
</feature>
<dbReference type="InterPro" id="IPR014718">
    <property type="entry name" value="GH-type_carb-bd"/>
</dbReference>
<dbReference type="InterPro" id="IPR008979">
    <property type="entry name" value="Galactose-bd-like_sf"/>
</dbReference>
<dbReference type="InterPro" id="IPR013783">
    <property type="entry name" value="Ig-like_fold"/>
</dbReference>
<organism evidence="10 11">
    <name type="scientific">Sedimentisphaera cyanobacteriorum</name>
    <dbReference type="NCBI Taxonomy" id="1940790"/>
    <lineage>
        <taxon>Bacteria</taxon>
        <taxon>Pseudomonadati</taxon>
        <taxon>Planctomycetota</taxon>
        <taxon>Phycisphaerae</taxon>
        <taxon>Sedimentisphaerales</taxon>
        <taxon>Sedimentisphaeraceae</taxon>
        <taxon>Sedimentisphaera</taxon>
    </lineage>
</organism>
<evidence type="ECO:0000256" key="1">
    <source>
        <dbReference type="ARBA" id="ARBA00001412"/>
    </source>
</evidence>
<dbReference type="SUPFAM" id="SSF49785">
    <property type="entry name" value="Galactose-binding domain-like"/>
    <property type="match status" value="1"/>
</dbReference>
<dbReference type="KEGG" id="pbu:L21SP3_00163"/>
<comment type="similarity">
    <text evidence="2">Belongs to the glycosyl hydrolase 2 family.</text>
</comment>
<evidence type="ECO:0000259" key="6">
    <source>
        <dbReference type="Pfam" id="PF00703"/>
    </source>
</evidence>
<dbReference type="Gene3D" id="2.60.40.10">
    <property type="entry name" value="Immunoglobulins"/>
    <property type="match status" value="2"/>
</dbReference>
<evidence type="ECO:0000256" key="4">
    <source>
        <dbReference type="ARBA" id="ARBA00022801"/>
    </source>
</evidence>
<dbReference type="PANTHER" id="PTHR46323:SF2">
    <property type="entry name" value="BETA-GALACTOSIDASE"/>
    <property type="match status" value="1"/>
</dbReference>
<dbReference type="Pfam" id="PF00703">
    <property type="entry name" value="Glyco_hydro_2"/>
    <property type="match status" value="1"/>
</dbReference>
<evidence type="ECO:0000256" key="2">
    <source>
        <dbReference type="ARBA" id="ARBA00007401"/>
    </source>
</evidence>
<dbReference type="EC" id="3.2.1.23" evidence="3"/>
<keyword evidence="4 10" id="KW-0378">Hydrolase</keyword>
<dbReference type="PRINTS" id="PR00132">
    <property type="entry name" value="GLHYDRLASE2"/>
</dbReference>
<sequence>MLFISAFLTVINVCFSVQTEKLMLSGSGFQQQTEWQFYCTKGRQSGFWTTIPVPSNWEFHGFGRYNYGHDGNKSDEKGKYRKEFKVPSEWQGKRISIVFEGVMTDAEVFVNGSSAGPEHQGGFYEFEYDITDQLNIGGNNLLEVTVSKVSDNKSVKKAERKADFWVFGGIYRPVYLKAVPQESISWTAVDAQADGSFTAKVYIKNVQECNLIKAKIFDQSGEMLGKPYKQSIKKSEDCSTLKTRVKGHKTWTAESPDLYTLQVELCRDDKTVHKVKEKFGFRTFEVREKGFYLNGTRIRFKGVNRHSFWPDSGRCVNREIDYKDAKLIKEMNMNAVRLSHYPPNKSFLQACDELGLYVIDELTGWHDAYDTQVGRKLVAEMVKRDVNHPSIMLWANGNEGGHNFDLVSEYSLYDPQERTVIHPTPSWNSPSVFNGIDTAHYCSYEDFIKRLAKRENIFMPTEYLHGLYDGGHGAGLEDYWKAMMKSPVGAGGFLWALADEGIVRTDKNGRIDTDGNHAPDGIVGPYREKEGSFYTIKEIFCPVEAFIEESSHFKGKIQLRNLYDFTNLSEIKFKWQLAVFSKGKNADKIIKESGRINGPKIKPGRTGSLKLDLPENWNRHDVLYLKAYDPADRLLWTWSFALKNRNEMLPEIISRKSESKPEAAEEGSSIVVQTADHNFSFNSSSGLLEKAMYKGSEFSITNGPEIVHSQQKYNIKKLEKGARIYTDRDYSVTDYPVSLKGAYLVAGSNDDKHKKDLRLKINLPKPAALYVAYDSRQTSLPQWLKKWEKTGKTISTTDAEFELYSKFVSGRQIVLRENNADSMYFVLSRAEVIPGRMLSPVSQISSGYKGDIFRIKASSKQGDKKFTWSVYPSGKLGLDYSYSLKGRYEYFGISFDCMPESAENMRWLGQGPSRVWKNRLKGGWLDIWERRYNEGIPGQAWEYPVFAGYYANWYWLELNSESRSVMIHNTTDNLYFKVGDIKNGRDPANTRVKTPEGFLCFMHAINPIGTKFRKPEDLGPMSSLNSAEKHYSGTLIFDFR</sequence>
<name>A0A1Q2HLN7_9BACT</name>
<evidence type="ECO:0000313" key="10">
    <source>
        <dbReference type="EMBL" id="AQQ08387.1"/>
    </source>
</evidence>
<gene>
    <name evidence="10" type="primary">lacZ_3</name>
    <name evidence="10" type="ORF">L21SP3_00163</name>
</gene>
<dbReference type="Gene3D" id="2.60.120.260">
    <property type="entry name" value="Galactose-binding domain-like"/>
    <property type="match status" value="1"/>
</dbReference>
<comment type="catalytic activity">
    <reaction evidence="1">
        <text>Hydrolysis of terminal non-reducing beta-D-galactose residues in beta-D-galactosides.</text>
        <dbReference type="EC" id="3.2.1.23"/>
    </reaction>
</comment>
<dbReference type="Pfam" id="PF02837">
    <property type="entry name" value="Glyco_hydro_2_N"/>
    <property type="match status" value="1"/>
</dbReference>
<keyword evidence="11" id="KW-1185">Reference proteome</keyword>
<dbReference type="GO" id="GO:0009341">
    <property type="term" value="C:beta-galactosidase complex"/>
    <property type="evidence" value="ECO:0007669"/>
    <property type="project" value="TreeGrafter"/>
</dbReference>
<dbReference type="Pfam" id="PF16353">
    <property type="entry name" value="LacZ_4"/>
    <property type="match status" value="1"/>
</dbReference>
<dbReference type="STRING" id="1940790.L21SP3_00163"/>
<evidence type="ECO:0000259" key="8">
    <source>
        <dbReference type="Pfam" id="PF02837"/>
    </source>
</evidence>
<dbReference type="InterPro" id="IPR050347">
    <property type="entry name" value="Bact_Beta-galactosidase"/>
</dbReference>
<dbReference type="GO" id="GO:0004565">
    <property type="term" value="F:beta-galactosidase activity"/>
    <property type="evidence" value="ECO:0007669"/>
    <property type="project" value="UniProtKB-EC"/>
</dbReference>
<reference evidence="11" key="1">
    <citation type="submission" date="2017-02" db="EMBL/GenBank/DDBJ databases">
        <title>Comparative genomics and description of representatives of a novel lineage of planctomycetes thriving in anoxic sediments.</title>
        <authorList>
            <person name="Spring S."/>
            <person name="Bunk B."/>
            <person name="Sproer C."/>
            <person name="Klenk H.-P."/>
        </authorList>
    </citation>
    <scope>NUCLEOTIDE SEQUENCE [LARGE SCALE GENOMIC DNA]</scope>
    <source>
        <strain evidence="11">L21-RPul-D3</strain>
    </source>
</reference>
<evidence type="ECO:0000259" key="7">
    <source>
        <dbReference type="Pfam" id="PF02836"/>
    </source>
</evidence>
<dbReference type="InterPro" id="IPR032312">
    <property type="entry name" value="LacZ_4"/>
</dbReference>
<protein>
    <recommendedName>
        <fullName evidence="3">beta-galactosidase</fullName>
        <ecNumber evidence="3">3.2.1.23</ecNumber>
    </recommendedName>
</protein>
<dbReference type="InterPro" id="IPR006102">
    <property type="entry name" value="Ig-like_GH2"/>
</dbReference>
<dbReference type="SUPFAM" id="SSF51445">
    <property type="entry name" value="(Trans)glycosidases"/>
    <property type="match status" value="1"/>
</dbReference>
<feature type="domain" description="Glycoside hydrolase family 2 immunoglobulin-like beta-sandwich" evidence="6">
    <location>
        <begin position="190"/>
        <end position="282"/>
    </location>
</feature>
<dbReference type="SUPFAM" id="SSF74650">
    <property type="entry name" value="Galactose mutarotase-like"/>
    <property type="match status" value="1"/>
</dbReference>
<dbReference type="GO" id="GO:0005990">
    <property type="term" value="P:lactose catabolic process"/>
    <property type="evidence" value="ECO:0007669"/>
    <property type="project" value="TreeGrafter"/>
</dbReference>
<dbReference type="InterPro" id="IPR036156">
    <property type="entry name" value="Beta-gal/glucu_dom_sf"/>
</dbReference>
<evidence type="ECO:0000256" key="3">
    <source>
        <dbReference type="ARBA" id="ARBA00012756"/>
    </source>
</evidence>
<feature type="domain" description="Beta-galactosidase" evidence="9">
    <location>
        <begin position="558"/>
        <end position="650"/>
    </location>
</feature>
<dbReference type="AlphaFoldDB" id="A0A1Q2HLN7"/>
<dbReference type="SUPFAM" id="SSF49303">
    <property type="entry name" value="beta-Galactosidase/glucuronidase domain"/>
    <property type="match status" value="2"/>
</dbReference>
<dbReference type="Gene3D" id="2.70.98.10">
    <property type="match status" value="1"/>
</dbReference>
<dbReference type="InterPro" id="IPR017853">
    <property type="entry name" value="GH"/>
</dbReference>
<dbReference type="InterPro" id="IPR006103">
    <property type="entry name" value="Glyco_hydro_2_cat"/>
</dbReference>
<evidence type="ECO:0000313" key="11">
    <source>
        <dbReference type="Proteomes" id="UP000188273"/>
    </source>
</evidence>
<evidence type="ECO:0000256" key="5">
    <source>
        <dbReference type="ARBA" id="ARBA00023295"/>
    </source>
</evidence>
<feature type="domain" description="Glycoside hydrolase family 2 catalytic" evidence="7">
    <location>
        <begin position="285"/>
        <end position="508"/>
    </location>
</feature>
<accession>A0A1Q2HLN7</accession>
<dbReference type="InterPro" id="IPR006104">
    <property type="entry name" value="Glyco_hydro_2_N"/>
</dbReference>
<dbReference type="Pfam" id="PF02836">
    <property type="entry name" value="Glyco_hydro_2_C"/>
    <property type="match status" value="1"/>
</dbReference>
<proteinExistence type="inferred from homology"/>
<keyword evidence="5 10" id="KW-0326">Glycosidase</keyword>
<dbReference type="Proteomes" id="UP000188273">
    <property type="component" value="Chromosome"/>
</dbReference>
<dbReference type="EMBL" id="CP019633">
    <property type="protein sequence ID" value="AQQ08387.1"/>
    <property type="molecule type" value="Genomic_DNA"/>
</dbReference>
<dbReference type="GO" id="GO:0030246">
    <property type="term" value="F:carbohydrate binding"/>
    <property type="evidence" value="ECO:0007669"/>
    <property type="project" value="InterPro"/>
</dbReference>
<dbReference type="PANTHER" id="PTHR46323">
    <property type="entry name" value="BETA-GALACTOSIDASE"/>
    <property type="match status" value="1"/>
</dbReference>
<evidence type="ECO:0000259" key="9">
    <source>
        <dbReference type="Pfam" id="PF16353"/>
    </source>
</evidence>
<dbReference type="Gene3D" id="3.20.20.80">
    <property type="entry name" value="Glycosidases"/>
    <property type="match status" value="1"/>
</dbReference>